<feature type="domain" description="DinB-like" evidence="1">
    <location>
        <begin position="19"/>
        <end position="159"/>
    </location>
</feature>
<dbReference type="NCBIfam" id="NF047843">
    <property type="entry name" value="MST_Rv0443"/>
    <property type="match status" value="1"/>
</dbReference>
<comment type="caution">
    <text evidence="2">The sequence shown here is derived from an EMBL/GenBank/DDBJ whole genome shotgun (WGS) entry which is preliminary data.</text>
</comment>
<proteinExistence type="predicted"/>
<keyword evidence="3" id="KW-1185">Reference proteome</keyword>
<dbReference type="Pfam" id="PF12867">
    <property type="entry name" value="DinB_2"/>
    <property type="match status" value="1"/>
</dbReference>
<protein>
    <recommendedName>
        <fullName evidence="1">DinB-like domain-containing protein</fullName>
    </recommendedName>
</protein>
<sequence>METSQLLEDAFGRIDTIVSAVLDGLSPERANWRPGGTGNFIAWLVWHLSRAQDEQIANVSGLEPVWSKGGYAEIFGFGLDPADHGYGHTSAQVDAVRVQSLALLQEYHHNVLAQSLDYVRELSNFELDRVVDTRWNPPVTLAVRLVSIVDDCVQHGGQAAYVKGLPTTL</sequence>
<evidence type="ECO:0000313" key="3">
    <source>
        <dbReference type="Proteomes" id="UP000246303"/>
    </source>
</evidence>
<evidence type="ECO:0000259" key="1">
    <source>
        <dbReference type="Pfam" id="PF12867"/>
    </source>
</evidence>
<reference evidence="2 3" key="1">
    <citation type="submission" date="2018-05" db="EMBL/GenBank/DDBJ databases">
        <title>Genetic diversity of glacier-inhabiting Cryobacterium bacteria in China and description of Cryobacterium mengkeensis sp. nov. and Arthrobacter glacialis sp. nov.</title>
        <authorList>
            <person name="Liu Q."/>
            <person name="Xin Y.-H."/>
        </authorList>
    </citation>
    <scope>NUCLEOTIDE SEQUENCE [LARGE SCALE GENOMIC DNA]</scope>
    <source>
        <strain evidence="2 3">GP3</strain>
    </source>
</reference>
<dbReference type="Proteomes" id="UP000246303">
    <property type="component" value="Unassembled WGS sequence"/>
</dbReference>
<dbReference type="SUPFAM" id="SSF109854">
    <property type="entry name" value="DinB/YfiT-like putative metalloenzymes"/>
    <property type="match status" value="1"/>
</dbReference>
<evidence type="ECO:0000313" key="2">
    <source>
        <dbReference type="EMBL" id="PXA65906.1"/>
    </source>
</evidence>
<dbReference type="EMBL" id="QHLZ01000004">
    <property type="protein sequence ID" value="PXA65906.1"/>
    <property type="molecule type" value="Genomic_DNA"/>
</dbReference>
<gene>
    <name evidence="2" type="ORF">CVS29_07770</name>
</gene>
<dbReference type="OrthoDB" id="2363925at2"/>
<accession>A0A2V3DSP2</accession>
<dbReference type="AlphaFoldDB" id="A0A2V3DSP2"/>
<dbReference type="RefSeq" id="WP_110105773.1">
    <property type="nucleotide sequence ID" value="NZ_JACBZZ010000001.1"/>
</dbReference>
<organism evidence="2 3">
    <name type="scientific">Arthrobacter psychrochitiniphilus</name>
    <dbReference type="NCBI Taxonomy" id="291045"/>
    <lineage>
        <taxon>Bacteria</taxon>
        <taxon>Bacillati</taxon>
        <taxon>Actinomycetota</taxon>
        <taxon>Actinomycetes</taxon>
        <taxon>Micrococcales</taxon>
        <taxon>Micrococcaceae</taxon>
        <taxon>Arthrobacter</taxon>
    </lineage>
</organism>
<dbReference type="InterPro" id="IPR024775">
    <property type="entry name" value="DinB-like"/>
</dbReference>
<dbReference type="InterPro" id="IPR034660">
    <property type="entry name" value="DinB/YfiT-like"/>
</dbReference>
<name>A0A2V3DSP2_9MICC</name>
<dbReference type="Gene3D" id="1.20.120.450">
    <property type="entry name" value="dinb family like domain"/>
    <property type="match status" value="1"/>
</dbReference>